<dbReference type="AlphaFoldDB" id="A0A3B9IT02"/>
<dbReference type="InterPro" id="IPR011701">
    <property type="entry name" value="MFS"/>
</dbReference>
<evidence type="ECO:0000256" key="1">
    <source>
        <dbReference type="ARBA" id="ARBA00004141"/>
    </source>
</evidence>
<evidence type="ECO:0000256" key="4">
    <source>
        <dbReference type="ARBA" id="ARBA00022989"/>
    </source>
</evidence>
<keyword evidence="5 6" id="KW-0472">Membrane</keyword>
<evidence type="ECO:0000256" key="3">
    <source>
        <dbReference type="ARBA" id="ARBA00022692"/>
    </source>
</evidence>
<dbReference type="PANTHER" id="PTHR23505">
    <property type="entry name" value="SPINSTER"/>
    <property type="match status" value="1"/>
</dbReference>
<feature type="transmembrane region" description="Helical" evidence="6">
    <location>
        <begin position="180"/>
        <end position="201"/>
    </location>
</feature>
<dbReference type="PROSITE" id="PS50850">
    <property type="entry name" value="MFS"/>
    <property type="match status" value="1"/>
</dbReference>
<sequence>MTASDGVATDRSEGGPTIAQGAGLALALLGLINLFNYMDRVLFSVLLEPIKAELGFSDARMGLLGGFAFALFYAVFGLAMGRLADRTNRVRVIAVSLALWSLATAACGLARSFIGLFAARMTVGVGEAGCVPSAHSLIGDLFPPERRAWAVSVFTGIGSLGSMIGLVVAAALVAEHGWRMVFFYFGLPGLALALIIPLVLREPPRGRFDQGGSARPPALRPALAELLGSAAVVHLLIAIPFFYVTVGLATWIPAFFQRVHGVGIADFGRSGGLALGLGVLIGTFAGGWLANRLIRRARSWEFRLPALAGLVSAPLFAATFLVGDTGLAYGLLFLAFLVSGLGMGPSMSCMQVVAGPHIRATAIAFMVFATSIISYGGAPALVGLISDLALAHGLATDAGASLRLALIVTLLPPLISGLFFQAALNRRRRIDPEL</sequence>
<evidence type="ECO:0000313" key="9">
    <source>
        <dbReference type="Proteomes" id="UP000257706"/>
    </source>
</evidence>
<comment type="subcellular location">
    <subcellularLocation>
        <location evidence="1">Membrane</location>
        <topology evidence="1">Multi-pass membrane protein</topology>
    </subcellularLocation>
</comment>
<name>A0A3B9IT02_9PROT</name>
<feature type="transmembrane region" description="Helical" evidence="6">
    <location>
        <begin position="59"/>
        <end position="80"/>
    </location>
</feature>
<dbReference type="GO" id="GO:0016020">
    <property type="term" value="C:membrane"/>
    <property type="evidence" value="ECO:0007669"/>
    <property type="project" value="UniProtKB-SubCell"/>
</dbReference>
<feature type="transmembrane region" description="Helical" evidence="6">
    <location>
        <begin position="272"/>
        <end position="290"/>
    </location>
</feature>
<gene>
    <name evidence="8" type="ORF">DCK97_26130</name>
</gene>
<reference evidence="8 9" key="1">
    <citation type="journal article" date="2018" name="Nat. Biotechnol.">
        <title>A standardized bacterial taxonomy based on genome phylogeny substantially revises the tree of life.</title>
        <authorList>
            <person name="Parks D.H."/>
            <person name="Chuvochina M."/>
            <person name="Waite D.W."/>
            <person name="Rinke C."/>
            <person name="Skarshewski A."/>
            <person name="Chaumeil P.A."/>
            <person name="Hugenholtz P."/>
        </authorList>
    </citation>
    <scope>NUCLEOTIDE SEQUENCE [LARGE SCALE GENOMIC DNA]</scope>
    <source>
        <strain evidence="8">UBA8739</strain>
    </source>
</reference>
<feature type="transmembrane region" description="Helical" evidence="6">
    <location>
        <begin position="362"/>
        <end position="384"/>
    </location>
</feature>
<dbReference type="Gene3D" id="1.20.1250.20">
    <property type="entry name" value="MFS general substrate transporter like domains"/>
    <property type="match status" value="1"/>
</dbReference>
<dbReference type="CDD" id="cd17328">
    <property type="entry name" value="MFS_spinster_like"/>
    <property type="match status" value="1"/>
</dbReference>
<dbReference type="PANTHER" id="PTHR23505:SF79">
    <property type="entry name" value="PROTEIN SPINSTER"/>
    <property type="match status" value="1"/>
</dbReference>
<proteinExistence type="predicted"/>
<dbReference type="Pfam" id="PF07690">
    <property type="entry name" value="MFS_1"/>
    <property type="match status" value="1"/>
</dbReference>
<dbReference type="EMBL" id="DMAI01000425">
    <property type="protein sequence ID" value="HAE50896.1"/>
    <property type="molecule type" value="Genomic_DNA"/>
</dbReference>
<dbReference type="InterPro" id="IPR020846">
    <property type="entry name" value="MFS_dom"/>
</dbReference>
<dbReference type="SUPFAM" id="SSF103473">
    <property type="entry name" value="MFS general substrate transporter"/>
    <property type="match status" value="1"/>
</dbReference>
<protein>
    <submittedName>
        <fullName evidence="8">MFS transporter</fullName>
    </submittedName>
</protein>
<dbReference type="Proteomes" id="UP000257706">
    <property type="component" value="Unassembled WGS sequence"/>
</dbReference>
<evidence type="ECO:0000256" key="6">
    <source>
        <dbReference type="SAM" id="Phobius"/>
    </source>
</evidence>
<keyword evidence="3 6" id="KW-0812">Transmembrane</keyword>
<dbReference type="InterPro" id="IPR036259">
    <property type="entry name" value="MFS_trans_sf"/>
</dbReference>
<feature type="transmembrane region" description="Helical" evidence="6">
    <location>
        <begin position="92"/>
        <end position="114"/>
    </location>
</feature>
<organism evidence="8 9">
    <name type="scientific">Tistrella mobilis</name>
    <dbReference type="NCBI Taxonomy" id="171437"/>
    <lineage>
        <taxon>Bacteria</taxon>
        <taxon>Pseudomonadati</taxon>
        <taxon>Pseudomonadota</taxon>
        <taxon>Alphaproteobacteria</taxon>
        <taxon>Geminicoccales</taxon>
        <taxon>Geminicoccaceae</taxon>
        <taxon>Tistrella</taxon>
    </lineage>
</organism>
<feature type="transmembrane region" description="Helical" evidence="6">
    <location>
        <begin position="302"/>
        <end position="322"/>
    </location>
</feature>
<evidence type="ECO:0000256" key="5">
    <source>
        <dbReference type="ARBA" id="ARBA00023136"/>
    </source>
</evidence>
<keyword evidence="4 6" id="KW-1133">Transmembrane helix</keyword>
<feature type="transmembrane region" description="Helical" evidence="6">
    <location>
        <begin position="404"/>
        <end position="424"/>
    </location>
</feature>
<evidence type="ECO:0000256" key="2">
    <source>
        <dbReference type="ARBA" id="ARBA00022448"/>
    </source>
</evidence>
<accession>A0A3B9IT02</accession>
<dbReference type="GO" id="GO:0022857">
    <property type="term" value="F:transmembrane transporter activity"/>
    <property type="evidence" value="ECO:0007669"/>
    <property type="project" value="InterPro"/>
</dbReference>
<feature type="transmembrane region" description="Helical" evidence="6">
    <location>
        <begin position="328"/>
        <end position="350"/>
    </location>
</feature>
<feature type="transmembrane region" description="Helical" evidence="6">
    <location>
        <begin position="18"/>
        <end position="38"/>
    </location>
</feature>
<evidence type="ECO:0000259" key="7">
    <source>
        <dbReference type="PROSITE" id="PS50850"/>
    </source>
</evidence>
<dbReference type="InterPro" id="IPR044770">
    <property type="entry name" value="MFS_spinster-like"/>
</dbReference>
<feature type="transmembrane region" description="Helical" evidence="6">
    <location>
        <begin position="148"/>
        <end position="174"/>
    </location>
</feature>
<evidence type="ECO:0000313" key="8">
    <source>
        <dbReference type="EMBL" id="HAE50896.1"/>
    </source>
</evidence>
<comment type="caution">
    <text evidence="8">The sequence shown here is derived from an EMBL/GenBank/DDBJ whole genome shotgun (WGS) entry which is preliminary data.</text>
</comment>
<feature type="transmembrane region" description="Helical" evidence="6">
    <location>
        <begin position="222"/>
        <end position="252"/>
    </location>
</feature>
<feature type="domain" description="Major facilitator superfamily (MFS) profile" evidence="7">
    <location>
        <begin position="25"/>
        <end position="428"/>
    </location>
</feature>
<keyword evidence="2" id="KW-0813">Transport</keyword>